<gene>
    <name evidence="2" type="ORF">PHYSODRAFT_333029</name>
</gene>
<dbReference type="PANTHER" id="PTHR47160">
    <property type="entry name" value="PUTATIVE-RELATED"/>
    <property type="match status" value="1"/>
</dbReference>
<accession>G4ZMW4</accession>
<name>G4ZMW4_PHYSP</name>
<dbReference type="OMA" id="HRIIGWA"/>
<organism evidence="2 3">
    <name type="scientific">Phytophthora sojae (strain P6497)</name>
    <name type="common">Soybean stem and root rot agent</name>
    <name type="synonym">Phytophthora megasperma f. sp. glycines</name>
    <dbReference type="NCBI Taxonomy" id="1094619"/>
    <lineage>
        <taxon>Eukaryota</taxon>
        <taxon>Sar</taxon>
        <taxon>Stramenopiles</taxon>
        <taxon>Oomycota</taxon>
        <taxon>Peronosporomycetes</taxon>
        <taxon>Peronosporales</taxon>
        <taxon>Peronosporaceae</taxon>
        <taxon>Phytophthora</taxon>
    </lineage>
</organism>
<reference evidence="2 3" key="1">
    <citation type="journal article" date="2006" name="Science">
        <title>Phytophthora genome sequences uncover evolutionary origins and mechanisms of pathogenesis.</title>
        <authorList>
            <person name="Tyler B.M."/>
            <person name="Tripathy S."/>
            <person name="Zhang X."/>
            <person name="Dehal P."/>
            <person name="Jiang R.H."/>
            <person name="Aerts A."/>
            <person name="Arredondo F.D."/>
            <person name="Baxter L."/>
            <person name="Bensasson D."/>
            <person name="Beynon J.L."/>
            <person name="Chapman J."/>
            <person name="Damasceno C.M."/>
            <person name="Dorrance A.E."/>
            <person name="Dou D."/>
            <person name="Dickerman A.W."/>
            <person name="Dubchak I.L."/>
            <person name="Garbelotto M."/>
            <person name="Gijzen M."/>
            <person name="Gordon S.G."/>
            <person name="Govers F."/>
            <person name="Grunwald N.J."/>
            <person name="Huang W."/>
            <person name="Ivors K.L."/>
            <person name="Jones R.W."/>
            <person name="Kamoun S."/>
            <person name="Krampis K."/>
            <person name="Lamour K.H."/>
            <person name="Lee M.K."/>
            <person name="McDonald W.H."/>
            <person name="Medina M."/>
            <person name="Meijer H.J."/>
            <person name="Nordberg E.K."/>
            <person name="Maclean D.J."/>
            <person name="Ospina-Giraldo M.D."/>
            <person name="Morris P.F."/>
            <person name="Phuntumart V."/>
            <person name="Putnam N.H."/>
            <person name="Rash S."/>
            <person name="Rose J.K."/>
            <person name="Sakihama Y."/>
            <person name="Salamov A.A."/>
            <person name="Savidor A."/>
            <person name="Scheuring C.F."/>
            <person name="Smith B.M."/>
            <person name="Sobral B.W."/>
            <person name="Terry A."/>
            <person name="Torto-Alalibo T.A."/>
            <person name="Win J."/>
            <person name="Xu Z."/>
            <person name="Zhang H."/>
            <person name="Grigoriev I.V."/>
            <person name="Rokhsar D.S."/>
            <person name="Boore J.L."/>
        </authorList>
    </citation>
    <scope>NUCLEOTIDE SEQUENCE [LARGE SCALE GENOMIC DNA]</scope>
    <source>
        <strain evidence="2 3">P6497</strain>
    </source>
</reference>
<dbReference type="GeneID" id="20646582"/>
<dbReference type="InParanoid" id="G4ZMW4"/>
<dbReference type="EMBL" id="JH159155">
    <property type="protein sequence ID" value="EGZ14687.1"/>
    <property type="molecule type" value="Genomic_DNA"/>
</dbReference>
<evidence type="ECO:0000256" key="1">
    <source>
        <dbReference type="SAM" id="MobiDB-lite"/>
    </source>
</evidence>
<dbReference type="Proteomes" id="UP000002640">
    <property type="component" value="Unassembled WGS sequence"/>
</dbReference>
<protein>
    <submittedName>
        <fullName evidence="2">Uncharacterized protein</fullName>
    </submittedName>
</protein>
<evidence type="ECO:0000313" key="3">
    <source>
        <dbReference type="Proteomes" id="UP000002640"/>
    </source>
</evidence>
<evidence type="ECO:0000313" key="2">
    <source>
        <dbReference type="EMBL" id="EGZ14687.1"/>
    </source>
</evidence>
<feature type="region of interest" description="Disordered" evidence="1">
    <location>
        <begin position="34"/>
        <end position="62"/>
    </location>
</feature>
<dbReference type="RefSeq" id="XP_009528436.1">
    <property type="nucleotide sequence ID" value="XM_009530141.1"/>
</dbReference>
<dbReference type="KEGG" id="psoj:PHYSODRAFT_333029"/>
<dbReference type="AlphaFoldDB" id="G4ZMW4"/>
<dbReference type="Gene3D" id="2.20.25.240">
    <property type="match status" value="1"/>
</dbReference>
<dbReference type="PANTHER" id="PTHR47160:SF5">
    <property type="entry name" value="MULE TRANSPOSASE DOMAIN-CONTAINING PROTEIN"/>
    <property type="match status" value="1"/>
</dbReference>
<sequence length="284" mass="32218">MASGYISDESMSNSLLSDGSELSDTETVLLLSQSLGSEHEESDGTQLEVAPPTEDAHSTGLAVANSGSGTIHYGGYSYAQYHFNPRTDTRRYRCSAYRRTNCKAKFYVSGRGAVEDGARARLCTWFLSNLDWTGPCCYRPKRGDAADDGHNLDRMKQRQSSVFIDSTYRWVPAPFYQLEIVMLYDLISELFLPIWYVLTTGKTAQVYDRPFHNIYVGARQKIFPAHVVCDFEFAMITSVQNQFPESRIVGCLFHSKQALRRKMMKLKITEDEVDLTMREGCIDR</sequence>
<proteinExistence type="predicted"/>
<keyword evidence="3" id="KW-1185">Reference proteome</keyword>